<evidence type="ECO:0000256" key="6">
    <source>
        <dbReference type="ARBA" id="ARBA00023136"/>
    </source>
</evidence>
<evidence type="ECO:0000256" key="7">
    <source>
        <dbReference type="SAM" id="Phobius"/>
    </source>
</evidence>
<dbReference type="SUPFAM" id="SSF52540">
    <property type="entry name" value="P-loop containing nucleoside triphosphate hydrolases"/>
    <property type="match status" value="1"/>
</dbReference>
<evidence type="ECO:0000256" key="5">
    <source>
        <dbReference type="ARBA" id="ARBA00022989"/>
    </source>
</evidence>
<dbReference type="PANTHER" id="PTHR43394">
    <property type="entry name" value="ATP-DEPENDENT PERMEASE MDL1, MITOCHONDRIAL"/>
    <property type="match status" value="1"/>
</dbReference>
<dbReference type="GO" id="GO:0005524">
    <property type="term" value="F:ATP binding"/>
    <property type="evidence" value="ECO:0007669"/>
    <property type="project" value="UniProtKB-KW"/>
</dbReference>
<evidence type="ECO:0008006" key="12">
    <source>
        <dbReference type="Google" id="ProtNLM"/>
    </source>
</evidence>
<keyword evidence="3" id="KW-0547">Nucleotide-binding</keyword>
<dbReference type="Gene3D" id="1.20.1560.10">
    <property type="entry name" value="ABC transporter type 1, transmembrane domain"/>
    <property type="match status" value="1"/>
</dbReference>
<comment type="subcellular location">
    <subcellularLocation>
        <location evidence="1">Cell membrane</location>
        <topology evidence="1">Multi-pass membrane protein</topology>
    </subcellularLocation>
</comment>
<dbReference type="Gene3D" id="3.40.50.300">
    <property type="entry name" value="P-loop containing nucleotide triphosphate hydrolases"/>
    <property type="match status" value="1"/>
</dbReference>
<keyword evidence="5 7" id="KW-1133">Transmembrane helix</keyword>
<evidence type="ECO:0000256" key="1">
    <source>
        <dbReference type="ARBA" id="ARBA00004651"/>
    </source>
</evidence>
<dbReference type="EMBL" id="MIJY01000044">
    <property type="protein sequence ID" value="OEG09863.1"/>
    <property type="molecule type" value="Genomic_DNA"/>
</dbReference>
<evidence type="ECO:0000313" key="11">
    <source>
        <dbReference type="Proteomes" id="UP000095094"/>
    </source>
</evidence>
<sequence length="532" mass="60826">MSLFITYIKNKKSKIIILLLLTLFNSLSLIPIPYLSKYLVDVILLSKKYEDIWLYIIIIVVVMIFQLIFGRISVKFSAKFFQQFLYEIRKKIFKNYFSCNEGKSSVLSTIILSDSELYVNNVSIVVTTVLANVFTGISYVFVMVLISWKLAMITFLFIPAYIIWIAYISVKLEILAEKQQISKDSLLKEVNNYISSKEVIKIFNFFRIVVQSFDKVIIKNKRLNIKMLTYQNFINIVSGVIVTAASVVPLLVGVNLVKGGNMTIGDLIAFNSYSGLLFSPITQLIGTLANVRVANVYKTRIEAFDFQHEARKIKNVDDNITEIKLENLSIYSEKQLILKGINLNIHNGDWVRLYGANGSGKSLFLKTVAKLYTDYKGEISINSEVNSTIVNKKIVYISSIHGFPLQNLYQEMTASNTVDHIEIVNVLKLVGLSDKISHLKENIFTSNSEIVEKFSTGELQKLRLARALIRKPDFLFLDEIFSNIELTQAVDILKKIHCKYPDLSLILVEHHFPYSELFKKELHIENKTIVIP</sequence>
<organism evidence="10 11">
    <name type="scientific">Enterococcus termitis</name>
    <dbReference type="NCBI Taxonomy" id="332950"/>
    <lineage>
        <taxon>Bacteria</taxon>
        <taxon>Bacillati</taxon>
        <taxon>Bacillota</taxon>
        <taxon>Bacilli</taxon>
        <taxon>Lactobacillales</taxon>
        <taxon>Enterococcaceae</taxon>
        <taxon>Enterococcus</taxon>
    </lineage>
</organism>
<evidence type="ECO:0000313" key="10">
    <source>
        <dbReference type="EMBL" id="OEG09863.1"/>
    </source>
</evidence>
<reference evidence="11" key="1">
    <citation type="submission" date="2016-09" db="EMBL/GenBank/DDBJ databases">
        <authorList>
            <person name="Gulvik C.A."/>
        </authorList>
    </citation>
    <scope>NUCLEOTIDE SEQUENCE [LARGE SCALE GENOMIC DNA]</scope>
    <source>
        <strain evidence="11">LMG 8895</strain>
    </source>
</reference>
<proteinExistence type="predicted"/>
<accession>A0A1E5GAZ6</accession>
<dbReference type="InterPro" id="IPR011527">
    <property type="entry name" value="ABC1_TM_dom"/>
</dbReference>
<dbReference type="InterPro" id="IPR039421">
    <property type="entry name" value="Type_1_exporter"/>
</dbReference>
<dbReference type="GO" id="GO:0005886">
    <property type="term" value="C:plasma membrane"/>
    <property type="evidence" value="ECO:0007669"/>
    <property type="project" value="UniProtKB-SubCell"/>
</dbReference>
<evidence type="ECO:0000259" key="8">
    <source>
        <dbReference type="PROSITE" id="PS50893"/>
    </source>
</evidence>
<dbReference type="InterPro" id="IPR036640">
    <property type="entry name" value="ABC1_TM_sf"/>
</dbReference>
<keyword evidence="6 7" id="KW-0472">Membrane</keyword>
<dbReference type="CDD" id="cd07346">
    <property type="entry name" value="ABC_6TM_exporters"/>
    <property type="match status" value="1"/>
</dbReference>
<feature type="transmembrane region" description="Helical" evidence="7">
    <location>
        <begin position="232"/>
        <end position="252"/>
    </location>
</feature>
<dbReference type="PROSITE" id="PS50929">
    <property type="entry name" value="ABC_TM1F"/>
    <property type="match status" value="1"/>
</dbReference>
<evidence type="ECO:0000259" key="9">
    <source>
        <dbReference type="PROSITE" id="PS50929"/>
    </source>
</evidence>
<evidence type="ECO:0000256" key="4">
    <source>
        <dbReference type="ARBA" id="ARBA00022840"/>
    </source>
</evidence>
<dbReference type="GO" id="GO:0015421">
    <property type="term" value="F:ABC-type oligopeptide transporter activity"/>
    <property type="evidence" value="ECO:0007669"/>
    <property type="project" value="TreeGrafter"/>
</dbReference>
<keyword evidence="2 7" id="KW-0812">Transmembrane</keyword>
<gene>
    <name evidence="10" type="ORF">BCR25_10185</name>
</gene>
<comment type="caution">
    <text evidence="10">The sequence shown here is derived from an EMBL/GenBank/DDBJ whole genome shotgun (WGS) entry which is preliminary data.</text>
</comment>
<dbReference type="InterPro" id="IPR027417">
    <property type="entry name" value="P-loop_NTPase"/>
</dbReference>
<feature type="transmembrane region" description="Helical" evidence="7">
    <location>
        <begin position="152"/>
        <end position="170"/>
    </location>
</feature>
<dbReference type="RefSeq" id="WP_069664616.1">
    <property type="nucleotide sequence ID" value="NZ_JBHUJJ010000001.1"/>
</dbReference>
<feature type="transmembrane region" description="Helical" evidence="7">
    <location>
        <begin position="122"/>
        <end position="146"/>
    </location>
</feature>
<keyword evidence="11" id="KW-1185">Reference proteome</keyword>
<dbReference type="Pfam" id="PF00005">
    <property type="entry name" value="ABC_tran"/>
    <property type="match status" value="1"/>
</dbReference>
<feature type="domain" description="ABC transporter" evidence="8">
    <location>
        <begin position="323"/>
        <end position="530"/>
    </location>
</feature>
<dbReference type="PANTHER" id="PTHR43394:SF1">
    <property type="entry name" value="ATP-BINDING CASSETTE SUB-FAMILY B MEMBER 10, MITOCHONDRIAL"/>
    <property type="match status" value="1"/>
</dbReference>
<dbReference type="InterPro" id="IPR003593">
    <property type="entry name" value="AAA+_ATPase"/>
</dbReference>
<feature type="domain" description="ABC transmembrane type-1" evidence="9">
    <location>
        <begin position="16"/>
        <end position="291"/>
    </location>
</feature>
<evidence type="ECO:0000256" key="3">
    <source>
        <dbReference type="ARBA" id="ARBA00022741"/>
    </source>
</evidence>
<dbReference type="PROSITE" id="PS50893">
    <property type="entry name" value="ABC_TRANSPORTER_2"/>
    <property type="match status" value="1"/>
</dbReference>
<dbReference type="Pfam" id="PF00664">
    <property type="entry name" value="ABC_membrane"/>
    <property type="match status" value="1"/>
</dbReference>
<evidence type="ECO:0000256" key="2">
    <source>
        <dbReference type="ARBA" id="ARBA00022692"/>
    </source>
</evidence>
<dbReference type="SMART" id="SM00382">
    <property type="entry name" value="AAA"/>
    <property type="match status" value="1"/>
</dbReference>
<dbReference type="GO" id="GO:0016887">
    <property type="term" value="F:ATP hydrolysis activity"/>
    <property type="evidence" value="ECO:0007669"/>
    <property type="project" value="InterPro"/>
</dbReference>
<dbReference type="Proteomes" id="UP000095094">
    <property type="component" value="Unassembled WGS sequence"/>
</dbReference>
<dbReference type="SUPFAM" id="SSF90123">
    <property type="entry name" value="ABC transporter transmembrane region"/>
    <property type="match status" value="1"/>
</dbReference>
<dbReference type="OrthoDB" id="95687at2"/>
<dbReference type="AlphaFoldDB" id="A0A1E5GAZ6"/>
<feature type="transmembrane region" description="Helical" evidence="7">
    <location>
        <begin position="272"/>
        <end position="291"/>
    </location>
</feature>
<keyword evidence="4" id="KW-0067">ATP-binding</keyword>
<protein>
    <recommendedName>
        <fullName evidence="12">ABC transporter ATP-binding protein</fullName>
    </recommendedName>
</protein>
<dbReference type="InterPro" id="IPR003439">
    <property type="entry name" value="ABC_transporter-like_ATP-bd"/>
</dbReference>
<feature type="transmembrane region" description="Helical" evidence="7">
    <location>
        <begin position="52"/>
        <end position="74"/>
    </location>
</feature>
<name>A0A1E5GAZ6_9ENTE</name>